<evidence type="ECO:0000313" key="5">
    <source>
        <dbReference type="EMBL" id="GIL69871.1"/>
    </source>
</evidence>
<sequence>LPLQCLCIFPINILLLFWPREMDGQPQQKKRKWDVPGPASAPAAASATVTLSHSVGIGSVRVNPAPAVDIALAQAAAAALFNKYHPGSQAKAIPAPAPPAASIPESKPSDLSREVFINDAPTGVRIHLTKRGVQDEIQARTNTIIVTRGRYYPPGAVPDGKEKPLHLLVKPGAQAGATEEQKQQAVSNAVSDIQRILQGMPVHHRPPPAHQQHTAPPPPAAPSYGTAPHAQHHPAPSFGAPPPIVHPPPYGAPPPGYGYPQPSAPPPYHHQAPPTATGAPPAAAVGAPASAPPTASASHSCVIYTGITQPGPYPVAEKIKGPGGSFLQHVANTTGATVQLRGRGSGDAEGPDPLHVYVAVGTSKALEDSKSLVLDLLRTVAEDFKRANPALANTVQPPAVIPVAAPPQPQQQPQQLYGSTAHPPYPPQYGAVPPAAGSAPYAAAPGHPYYPPAGYPPPQPYGSAPAPYPAAGYPGAPAPYSYPPQAAAPGVSPPIQPHQYPPQGVPGGYVAPPPSSQVYPPAQPPAAPGYAAPPAAQPPYGAPYAVTAPAVVSLPAPQGAAGTSQSHGYGFGNAYNPTSPPAQESMSSGAPKRKFREAREGEQVRPA</sequence>
<dbReference type="InterPro" id="IPR056149">
    <property type="entry name" value="PRP5/DDX46/KHDC4_KH"/>
</dbReference>
<feature type="compositionally biased region" description="Basic and acidic residues" evidence="1">
    <location>
        <begin position="597"/>
        <end position="607"/>
    </location>
</feature>
<keyword evidence="2" id="KW-0732">Signal</keyword>
<feature type="domain" description="ATP-dependent RNA helicase PRP5/DDX46/KHDC4 KH" evidence="4">
    <location>
        <begin position="112"/>
        <end position="203"/>
    </location>
</feature>
<feature type="region of interest" description="Disordered" evidence="1">
    <location>
        <begin position="481"/>
        <end position="534"/>
    </location>
</feature>
<feature type="chain" id="PRO_5035264136" description="K Homology domain-containing protein" evidence="2">
    <location>
        <begin position="25"/>
        <end position="607"/>
    </location>
</feature>
<gene>
    <name evidence="5" type="ORF">Vretifemale_653</name>
</gene>
<comment type="caution">
    <text evidence="5">The sequence shown here is derived from an EMBL/GenBank/DDBJ whole genome shotgun (WGS) entry which is preliminary data.</text>
</comment>
<dbReference type="InterPro" id="IPR031121">
    <property type="entry name" value="RIK/BLOM7"/>
</dbReference>
<feature type="non-terminal residue" evidence="5">
    <location>
        <position position="1"/>
    </location>
</feature>
<evidence type="ECO:0000259" key="4">
    <source>
        <dbReference type="Pfam" id="PF23469"/>
    </source>
</evidence>
<feature type="signal peptide" evidence="2">
    <location>
        <begin position="1"/>
        <end position="24"/>
    </location>
</feature>
<dbReference type="Gene3D" id="3.30.1370.10">
    <property type="entry name" value="K Homology domain, type 1"/>
    <property type="match status" value="1"/>
</dbReference>
<feature type="region of interest" description="Disordered" evidence="1">
    <location>
        <begin position="555"/>
        <end position="607"/>
    </location>
</feature>
<dbReference type="SUPFAM" id="SSF54791">
    <property type="entry name" value="Eukaryotic type KH-domain (KH-domain type I)"/>
    <property type="match status" value="1"/>
</dbReference>
<evidence type="ECO:0000256" key="1">
    <source>
        <dbReference type="SAM" id="MobiDB-lite"/>
    </source>
</evidence>
<feature type="compositionally biased region" description="Polar residues" evidence="1">
    <location>
        <begin position="575"/>
        <end position="588"/>
    </location>
</feature>
<feature type="compositionally biased region" description="Pro residues" evidence="1">
    <location>
        <begin position="239"/>
        <end position="268"/>
    </location>
</feature>
<feature type="compositionally biased region" description="Pro residues" evidence="1">
    <location>
        <begin position="491"/>
        <end position="504"/>
    </location>
</feature>
<dbReference type="EMBL" id="BNCP01000001">
    <property type="protein sequence ID" value="GIL69871.1"/>
    <property type="molecule type" value="Genomic_DNA"/>
</dbReference>
<dbReference type="GO" id="GO:0005634">
    <property type="term" value="C:nucleus"/>
    <property type="evidence" value="ECO:0007669"/>
    <property type="project" value="InterPro"/>
</dbReference>
<dbReference type="InterPro" id="IPR036612">
    <property type="entry name" value="KH_dom_type_1_sf"/>
</dbReference>
<dbReference type="Pfam" id="PF22675">
    <property type="entry name" value="KH-I_KHDC4-BBP"/>
    <property type="match status" value="1"/>
</dbReference>
<dbReference type="GO" id="GO:0003723">
    <property type="term" value="F:RNA binding"/>
    <property type="evidence" value="ECO:0007669"/>
    <property type="project" value="InterPro"/>
</dbReference>
<reference evidence="5" key="1">
    <citation type="journal article" date="2021" name="Proc. Natl. Acad. Sci. U.S.A.">
        <title>Three genomes in the algal genus Volvox reveal the fate of a haploid sex-determining region after a transition to homothallism.</title>
        <authorList>
            <person name="Yamamoto K."/>
            <person name="Hamaji T."/>
            <person name="Kawai-Toyooka H."/>
            <person name="Matsuzaki R."/>
            <person name="Takahashi F."/>
            <person name="Nishimura Y."/>
            <person name="Kawachi M."/>
            <person name="Noguchi H."/>
            <person name="Minakuchi Y."/>
            <person name="Umen J.G."/>
            <person name="Toyoda A."/>
            <person name="Nozaki H."/>
        </authorList>
    </citation>
    <scope>NUCLEOTIDE SEQUENCE</scope>
    <source>
        <strain evidence="5">NIES-3786</strain>
    </source>
</reference>
<dbReference type="Pfam" id="PF23469">
    <property type="entry name" value="KH_12"/>
    <property type="match status" value="1"/>
</dbReference>
<dbReference type="AlphaFoldDB" id="A0A8J4BX47"/>
<organism evidence="5 6">
    <name type="scientific">Volvox reticuliferus</name>
    <dbReference type="NCBI Taxonomy" id="1737510"/>
    <lineage>
        <taxon>Eukaryota</taxon>
        <taxon>Viridiplantae</taxon>
        <taxon>Chlorophyta</taxon>
        <taxon>core chlorophytes</taxon>
        <taxon>Chlorophyceae</taxon>
        <taxon>CS clade</taxon>
        <taxon>Chlamydomonadales</taxon>
        <taxon>Volvocaceae</taxon>
        <taxon>Volvox</taxon>
    </lineage>
</organism>
<dbReference type="Proteomes" id="UP000747110">
    <property type="component" value="Unassembled WGS sequence"/>
</dbReference>
<evidence type="ECO:0000256" key="2">
    <source>
        <dbReference type="SAM" id="SignalP"/>
    </source>
</evidence>
<feature type="compositionally biased region" description="Low complexity" evidence="1">
    <location>
        <begin position="269"/>
        <end position="292"/>
    </location>
</feature>
<feature type="region of interest" description="Disordered" evidence="1">
    <location>
        <begin position="201"/>
        <end position="292"/>
    </location>
</feature>
<dbReference type="InterPro" id="IPR055256">
    <property type="entry name" value="KH_1_KHDC4/BBP-like"/>
</dbReference>
<feature type="domain" description="KHDC4/BBP-like KH-domain type I" evidence="3">
    <location>
        <begin position="312"/>
        <end position="377"/>
    </location>
</feature>
<proteinExistence type="predicted"/>
<dbReference type="OrthoDB" id="397265at2759"/>
<dbReference type="PANTHER" id="PTHR15744">
    <property type="entry name" value="BLOM7"/>
    <property type="match status" value="1"/>
</dbReference>
<evidence type="ECO:0008006" key="7">
    <source>
        <dbReference type="Google" id="ProtNLM"/>
    </source>
</evidence>
<evidence type="ECO:0000259" key="3">
    <source>
        <dbReference type="Pfam" id="PF22675"/>
    </source>
</evidence>
<dbReference type="PANTHER" id="PTHR15744:SF0">
    <property type="entry name" value="KH HOMOLOGY DOMAIN-CONTAINING PROTEIN 4"/>
    <property type="match status" value="1"/>
</dbReference>
<evidence type="ECO:0000313" key="6">
    <source>
        <dbReference type="Proteomes" id="UP000747110"/>
    </source>
</evidence>
<feature type="compositionally biased region" description="Pro residues" evidence="1">
    <location>
        <begin position="511"/>
        <end position="527"/>
    </location>
</feature>
<name>A0A8J4BX47_9CHLO</name>
<keyword evidence="6" id="KW-1185">Reference proteome</keyword>
<accession>A0A8J4BX47</accession>
<protein>
    <recommendedName>
        <fullName evidence="7">K Homology domain-containing protein</fullName>
    </recommendedName>
</protein>